<sequence length="404" mass="43270">MDTTSYGPDRPLGIAVIGAGMAGAAHAAAWRAATTTRSPFSVPVKLVAIADIAEPLAQQTAGRYGYERVETDWRALKDAEDVDVVSVVVANHLHRQIVEELAAAGKHVLCEKPLSDTLEDAQAMAEVARSADSVIRIGFTFRRAPGLATLRDLVQDGTLGPVVHLYGRYLADYACSPTVPMTWRFRGEPGSGALADVGSHLLYAAEFLAGPTQAVSGARFRTVVKDRPLPLGSTVGHGRVEVSEETEPVTNDDWAGWTARFGEADGIFEASRVSAGHPNGLRLEVTCEHGAAVWDQERPAEIQLMVREPDGESEHRNGFRTVILGPGHPYVGEGFPMAAPGIGFGQNDGFVFQARAFLEEVAGLPEAESWPRNATFDDGVHNMRLIAAIAQSATDQGREVTIAQ</sequence>
<accession>A0A3N3ZVK1</accession>
<dbReference type="Proteomes" id="UP000270616">
    <property type="component" value="Unassembled WGS sequence"/>
</dbReference>
<dbReference type="RefSeq" id="WP_123823653.1">
    <property type="nucleotide sequence ID" value="NZ_RKMF01000001.1"/>
</dbReference>
<evidence type="ECO:0000259" key="3">
    <source>
        <dbReference type="Pfam" id="PF01408"/>
    </source>
</evidence>
<dbReference type="GO" id="GO:0000166">
    <property type="term" value="F:nucleotide binding"/>
    <property type="evidence" value="ECO:0007669"/>
    <property type="project" value="InterPro"/>
</dbReference>
<evidence type="ECO:0000256" key="1">
    <source>
        <dbReference type="ARBA" id="ARBA00023002"/>
    </source>
</evidence>
<dbReference type="OrthoDB" id="9792085at2"/>
<comment type="caution">
    <text evidence="5">The sequence shown here is derived from an EMBL/GenBank/DDBJ whole genome shotgun (WGS) entry which is preliminary data.</text>
</comment>
<evidence type="ECO:0000313" key="6">
    <source>
        <dbReference type="Proteomes" id="UP000270616"/>
    </source>
</evidence>
<protein>
    <submittedName>
        <fullName evidence="5">Gfo/Idh/MocA family oxidoreductase</fullName>
    </submittedName>
</protein>
<keyword evidence="6" id="KW-1185">Reference proteome</keyword>
<dbReference type="Gene3D" id="3.30.360.10">
    <property type="entry name" value="Dihydrodipicolinate Reductase, domain 2"/>
    <property type="match status" value="1"/>
</dbReference>
<dbReference type="SUPFAM" id="SSF55347">
    <property type="entry name" value="Glyceraldehyde-3-phosphate dehydrogenase-like, C-terminal domain"/>
    <property type="match status" value="1"/>
</dbReference>
<dbReference type="InterPro" id="IPR050463">
    <property type="entry name" value="Gfo/Idh/MocA_oxidrdct_glycsds"/>
</dbReference>
<dbReference type="Pfam" id="PF01408">
    <property type="entry name" value="GFO_IDH_MocA"/>
    <property type="match status" value="1"/>
</dbReference>
<evidence type="ECO:0000313" key="5">
    <source>
        <dbReference type="EMBL" id="ROZ65836.1"/>
    </source>
</evidence>
<evidence type="ECO:0000256" key="2">
    <source>
        <dbReference type="ARBA" id="ARBA00023027"/>
    </source>
</evidence>
<feature type="domain" description="Gfo/Idh/MocA-like oxidoreductase N-terminal" evidence="3">
    <location>
        <begin position="13"/>
        <end position="139"/>
    </location>
</feature>
<keyword evidence="1" id="KW-0560">Oxidoreductase</keyword>
<dbReference type="PANTHER" id="PTHR43818:SF11">
    <property type="entry name" value="BCDNA.GH03377"/>
    <property type="match status" value="1"/>
</dbReference>
<dbReference type="InterPro" id="IPR055170">
    <property type="entry name" value="GFO_IDH_MocA-like_dom"/>
</dbReference>
<dbReference type="EMBL" id="RKMF01000001">
    <property type="protein sequence ID" value="ROZ65836.1"/>
    <property type="molecule type" value="Genomic_DNA"/>
</dbReference>
<name>A0A3N3ZVK1_9MICC</name>
<dbReference type="AlphaFoldDB" id="A0A3N3ZVK1"/>
<dbReference type="PANTHER" id="PTHR43818">
    <property type="entry name" value="BCDNA.GH03377"/>
    <property type="match status" value="1"/>
</dbReference>
<reference evidence="5 6" key="1">
    <citation type="submission" date="2018-10" db="EMBL/GenBank/DDBJ databases">
        <title>Kocuria sp. M5W7-7, whole genome shotgun sequence.</title>
        <authorList>
            <person name="Tuo L."/>
        </authorList>
    </citation>
    <scope>NUCLEOTIDE SEQUENCE [LARGE SCALE GENOMIC DNA]</scope>
    <source>
        <strain evidence="5 6">M5W7-7</strain>
    </source>
</reference>
<dbReference type="Pfam" id="PF22725">
    <property type="entry name" value="GFO_IDH_MocA_C3"/>
    <property type="match status" value="1"/>
</dbReference>
<dbReference type="Gene3D" id="3.40.50.720">
    <property type="entry name" value="NAD(P)-binding Rossmann-like Domain"/>
    <property type="match status" value="1"/>
</dbReference>
<feature type="domain" description="GFO/IDH/MocA-like oxidoreductase" evidence="4">
    <location>
        <begin position="148"/>
        <end position="292"/>
    </location>
</feature>
<gene>
    <name evidence="5" type="ORF">EDL96_01430</name>
</gene>
<proteinExistence type="predicted"/>
<dbReference type="InterPro" id="IPR000683">
    <property type="entry name" value="Gfo/Idh/MocA-like_OxRdtase_N"/>
</dbReference>
<organism evidence="5 6">
    <name type="scientific">Kocuria soli</name>
    <dbReference type="NCBI Taxonomy" id="2485125"/>
    <lineage>
        <taxon>Bacteria</taxon>
        <taxon>Bacillati</taxon>
        <taxon>Actinomycetota</taxon>
        <taxon>Actinomycetes</taxon>
        <taxon>Micrococcales</taxon>
        <taxon>Micrococcaceae</taxon>
        <taxon>Kocuria</taxon>
    </lineage>
</organism>
<evidence type="ECO:0000259" key="4">
    <source>
        <dbReference type="Pfam" id="PF22725"/>
    </source>
</evidence>
<dbReference type="GO" id="GO:0016491">
    <property type="term" value="F:oxidoreductase activity"/>
    <property type="evidence" value="ECO:0007669"/>
    <property type="project" value="UniProtKB-KW"/>
</dbReference>
<keyword evidence="2" id="KW-0520">NAD</keyword>
<dbReference type="InterPro" id="IPR036291">
    <property type="entry name" value="NAD(P)-bd_dom_sf"/>
</dbReference>
<dbReference type="SUPFAM" id="SSF51735">
    <property type="entry name" value="NAD(P)-binding Rossmann-fold domains"/>
    <property type="match status" value="1"/>
</dbReference>